<organism evidence="7 8">
    <name type="scientific">Aequitasia blattaphilus</name>
    <dbReference type="NCBI Taxonomy" id="2949332"/>
    <lineage>
        <taxon>Bacteria</taxon>
        <taxon>Bacillati</taxon>
        <taxon>Bacillota</taxon>
        <taxon>Clostridia</taxon>
        <taxon>Lachnospirales</taxon>
        <taxon>Lachnospiraceae</taxon>
        <taxon>Aequitasia</taxon>
    </lineage>
</organism>
<dbReference type="PANTHER" id="PTHR21600">
    <property type="entry name" value="MITOCHONDRIAL RNA PSEUDOURIDINE SYNTHASE"/>
    <property type="match status" value="1"/>
</dbReference>
<accession>A0ABT1E5G8</accession>
<evidence type="ECO:0000256" key="2">
    <source>
        <dbReference type="ARBA" id="ARBA00010876"/>
    </source>
</evidence>
<comment type="similarity">
    <text evidence="2 5">Belongs to the pseudouridine synthase RluA family.</text>
</comment>
<evidence type="ECO:0000259" key="6">
    <source>
        <dbReference type="SMART" id="SM00363"/>
    </source>
</evidence>
<dbReference type="PROSITE" id="PS01129">
    <property type="entry name" value="PSI_RLU"/>
    <property type="match status" value="1"/>
</dbReference>
<dbReference type="SUPFAM" id="SSF55174">
    <property type="entry name" value="Alpha-L RNA-binding motif"/>
    <property type="match status" value="1"/>
</dbReference>
<comment type="caution">
    <text evidence="7">The sequence shown here is derived from an EMBL/GenBank/DDBJ whole genome shotgun (WGS) entry which is preliminary data.</text>
</comment>
<dbReference type="InterPro" id="IPR006145">
    <property type="entry name" value="PsdUridine_synth_RsuA/RluA"/>
</dbReference>
<dbReference type="CDD" id="cd02869">
    <property type="entry name" value="PseudoU_synth_RluA_like"/>
    <property type="match status" value="1"/>
</dbReference>
<dbReference type="Proteomes" id="UP001523566">
    <property type="component" value="Unassembled WGS sequence"/>
</dbReference>
<dbReference type="InterPro" id="IPR050188">
    <property type="entry name" value="RluA_PseudoU_synthase"/>
</dbReference>
<dbReference type="Pfam" id="PF00849">
    <property type="entry name" value="PseudoU_synth_2"/>
    <property type="match status" value="1"/>
</dbReference>
<protein>
    <recommendedName>
        <fullName evidence="5">Pseudouridine synthase</fullName>
        <ecNumber evidence="5">5.4.99.-</ecNumber>
    </recommendedName>
</protein>
<dbReference type="Gene3D" id="3.30.2350.10">
    <property type="entry name" value="Pseudouridine synthase"/>
    <property type="match status" value="1"/>
</dbReference>
<dbReference type="SUPFAM" id="SSF55120">
    <property type="entry name" value="Pseudouridine synthase"/>
    <property type="match status" value="1"/>
</dbReference>
<dbReference type="RefSeq" id="WP_262064880.1">
    <property type="nucleotide sequence ID" value="NZ_JAMXOD010000002.1"/>
</dbReference>
<dbReference type="InterPro" id="IPR002942">
    <property type="entry name" value="S4_RNA-bd"/>
</dbReference>
<evidence type="ECO:0000313" key="7">
    <source>
        <dbReference type="EMBL" id="MCP1101090.1"/>
    </source>
</evidence>
<sequence length="334" mass="38845">MRKLIITKNEANQRLDKYLSKYLKESTKSFLYKMMRKKNILLNDKKAQGNEKLQVGDEISLYMRDETIEKFKGERIPQVTIGNSQFKNWILFEDDNILVLNKPYGVLSQKSKPEDVSVVEMFIAYLLEEGKLTETELESFTPGICNRLDRNTSGIIVAGKSLQGLQKMNELFKSREIKKYYLCLVKGVVRERGELRGSLTKDERSNKVKVSTHGKEAIETHYEPIGVSKEVSLLRVHLITGKTHQIRAHLASIGHPIIGDFKYGNEKVNQMYKEKYHLKHQLLHAFMLEFPSMEGEFQNLNKRQMKAPIPQIFKKVTEEIQWQHGIQEDLEVRD</sequence>
<dbReference type="CDD" id="cd00165">
    <property type="entry name" value="S4"/>
    <property type="match status" value="1"/>
</dbReference>
<evidence type="ECO:0000256" key="1">
    <source>
        <dbReference type="ARBA" id="ARBA00000073"/>
    </source>
</evidence>
<reference evidence="7 8" key="1">
    <citation type="journal article" date="2022" name="Genome Biol. Evol.">
        <title>Host diet, physiology and behaviors set the stage for Lachnospiraceae cladogenesis.</title>
        <authorList>
            <person name="Vera-Ponce De Leon A."/>
            <person name="Schneider M."/>
            <person name="Jahnes B.C."/>
            <person name="Sadowski V."/>
            <person name="Camuy-Velez L.A."/>
            <person name="Duan J."/>
            <person name="Sabree Z.L."/>
        </authorList>
    </citation>
    <scope>NUCLEOTIDE SEQUENCE [LARGE SCALE GENOMIC DNA]</scope>
    <source>
        <strain evidence="7 8">PAL113</strain>
    </source>
</reference>
<keyword evidence="8" id="KW-1185">Reference proteome</keyword>
<comment type="function">
    <text evidence="5">Responsible for synthesis of pseudouridine from uracil.</text>
</comment>
<dbReference type="InterPro" id="IPR036986">
    <property type="entry name" value="S4_RNA-bd_sf"/>
</dbReference>
<keyword evidence="4" id="KW-0694">RNA-binding</keyword>
<proteinExistence type="inferred from homology"/>
<dbReference type="InterPro" id="IPR006224">
    <property type="entry name" value="PsdUridine_synth_RluA-like_CS"/>
</dbReference>
<name>A0ABT1E5G8_9FIRM</name>
<dbReference type="InterPro" id="IPR006225">
    <property type="entry name" value="PsdUridine_synth_RluC/D"/>
</dbReference>
<comment type="catalytic activity">
    <reaction evidence="1 5">
        <text>a uridine in RNA = a pseudouridine in RNA</text>
        <dbReference type="Rhea" id="RHEA:48348"/>
        <dbReference type="Rhea" id="RHEA-COMP:12068"/>
        <dbReference type="Rhea" id="RHEA-COMP:12069"/>
        <dbReference type="ChEBI" id="CHEBI:65314"/>
        <dbReference type="ChEBI" id="CHEBI:65315"/>
    </reaction>
</comment>
<evidence type="ECO:0000256" key="4">
    <source>
        <dbReference type="PROSITE-ProRule" id="PRU00182"/>
    </source>
</evidence>
<dbReference type="InterPro" id="IPR020103">
    <property type="entry name" value="PsdUridine_synth_cat_dom_sf"/>
</dbReference>
<dbReference type="EMBL" id="JAMZFW010000002">
    <property type="protein sequence ID" value="MCP1101090.1"/>
    <property type="molecule type" value="Genomic_DNA"/>
</dbReference>
<evidence type="ECO:0000256" key="5">
    <source>
        <dbReference type="RuleBase" id="RU362028"/>
    </source>
</evidence>
<evidence type="ECO:0000256" key="3">
    <source>
        <dbReference type="ARBA" id="ARBA00023235"/>
    </source>
</evidence>
<dbReference type="PROSITE" id="PS50889">
    <property type="entry name" value="S4"/>
    <property type="match status" value="1"/>
</dbReference>
<dbReference type="SMART" id="SM00363">
    <property type="entry name" value="S4"/>
    <property type="match status" value="1"/>
</dbReference>
<dbReference type="Pfam" id="PF01479">
    <property type="entry name" value="S4"/>
    <property type="match status" value="1"/>
</dbReference>
<feature type="domain" description="RNA-binding S4" evidence="6">
    <location>
        <begin position="13"/>
        <end position="77"/>
    </location>
</feature>
<evidence type="ECO:0000313" key="8">
    <source>
        <dbReference type="Proteomes" id="UP001523566"/>
    </source>
</evidence>
<keyword evidence="3 5" id="KW-0413">Isomerase</keyword>
<dbReference type="Gene3D" id="3.10.290.10">
    <property type="entry name" value="RNA-binding S4 domain"/>
    <property type="match status" value="1"/>
</dbReference>
<dbReference type="EC" id="5.4.99.-" evidence="5"/>
<dbReference type="NCBIfam" id="TIGR00005">
    <property type="entry name" value="rluA_subfam"/>
    <property type="match status" value="1"/>
</dbReference>
<gene>
    <name evidence="7" type="ORF">NK125_01515</name>
</gene>